<comment type="caution">
    <text evidence="2">The sequence shown here is derived from an EMBL/GenBank/DDBJ whole genome shotgun (WGS) entry which is preliminary data.</text>
</comment>
<dbReference type="AlphaFoldDB" id="A0A934SCX5"/>
<name>A0A934SCX5_9RHOB</name>
<protein>
    <submittedName>
        <fullName evidence="2">DUF4123 domain-containing protein</fullName>
    </submittedName>
</protein>
<dbReference type="Proteomes" id="UP000640485">
    <property type="component" value="Unassembled WGS sequence"/>
</dbReference>
<dbReference type="Pfam" id="PF13503">
    <property type="entry name" value="DUF4123"/>
    <property type="match status" value="1"/>
</dbReference>
<proteinExistence type="predicted"/>
<evidence type="ECO:0000313" key="2">
    <source>
        <dbReference type="EMBL" id="MBK4215607.1"/>
    </source>
</evidence>
<evidence type="ECO:0000259" key="1">
    <source>
        <dbReference type="Pfam" id="PF13503"/>
    </source>
</evidence>
<gene>
    <name evidence="2" type="ORF">JJJ17_06690</name>
</gene>
<accession>A0A934SCX5</accession>
<dbReference type="RefSeq" id="WP_200684673.1">
    <property type="nucleotide sequence ID" value="NZ_JAEPRQ010000001.1"/>
</dbReference>
<keyword evidence="3" id="KW-1185">Reference proteome</keyword>
<dbReference type="EMBL" id="JAEPRQ010000001">
    <property type="protein sequence ID" value="MBK4215607.1"/>
    <property type="molecule type" value="Genomic_DNA"/>
</dbReference>
<sequence length="184" mass="20991">MMPDVSRSACSSTAKIHVIDGVEPLGTQIGVFPKRTIPEALREVLFGQQDMMVAGDSSRRDSETQTAPPLQTYAVLDAAKVANLPELLEDSGLEHRCLFKGDAYETLKNVAPWIVRLEEESHFTRSLFTQSKASWHLWSVEPGIFLRSRHGLDEVWRHFRKFTRTQNRQGKWFYNRFWDAGAPG</sequence>
<organism evidence="2 3">
    <name type="scientific">Paracoccus caeni</name>
    <dbReference type="NCBI Taxonomy" id="657651"/>
    <lineage>
        <taxon>Bacteria</taxon>
        <taxon>Pseudomonadati</taxon>
        <taxon>Pseudomonadota</taxon>
        <taxon>Alphaproteobacteria</taxon>
        <taxon>Rhodobacterales</taxon>
        <taxon>Paracoccaceae</taxon>
        <taxon>Paracoccus</taxon>
    </lineage>
</organism>
<evidence type="ECO:0000313" key="3">
    <source>
        <dbReference type="Proteomes" id="UP000640485"/>
    </source>
</evidence>
<dbReference type="InterPro" id="IPR025391">
    <property type="entry name" value="DUF4123"/>
</dbReference>
<feature type="domain" description="DUF4123" evidence="1">
    <location>
        <begin position="73"/>
        <end position="180"/>
    </location>
</feature>
<reference evidence="2" key="1">
    <citation type="submission" date="2021-01" db="EMBL/GenBank/DDBJ databases">
        <title>Paracoccus amoyensis sp. nov., isolated from the surface seawater along the coast of Xiamen Island, China.</title>
        <authorList>
            <person name="Lyu L."/>
        </authorList>
    </citation>
    <scope>NUCLEOTIDE SEQUENCE</scope>
    <source>
        <strain evidence="2">MJ17</strain>
    </source>
</reference>